<evidence type="ECO:0000313" key="3">
    <source>
        <dbReference type="Proteomes" id="UP001055025"/>
    </source>
</evidence>
<feature type="transmembrane region" description="Helical" evidence="1">
    <location>
        <begin position="45"/>
        <end position="64"/>
    </location>
</feature>
<accession>A0AAV5B8K4</accession>
<keyword evidence="3" id="KW-1185">Reference proteome</keyword>
<evidence type="ECO:0008006" key="4">
    <source>
        <dbReference type="Google" id="ProtNLM"/>
    </source>
</evidence>
<sequence>MPHSKPKRPEAPAEKPAFHASYELTSLMTQEATSLLVPGGATNPAYIACAVCLVALVAFCLLVPDANPAVAVAGAVACAVLLVVAGRWGDAVARRVAAQGWNAVALPEDARRVTVDVWPDRIEVARADRDAEVMPLAEVKDVKHSDSMIVVRFRDGSLALVPRRALSLQRFHACLALVESRGASEGR</sequence>
<organism evidence="2 3">
    <name type="scientific">Granulimonas faecalis</name>
    <dbReference type="NCBI Taxonomy" id="2894155"/>
    <lineage>
        <taxon>Bacteria</taxon>
        <taxon>Bacillati</taxon>
        <taxon>Actinomycetota</taxon>
        <taxon>Coriobacteriia</taxon>
        <taxon>Coriobacteriales</taxon>
        <taxon>Kribbibacteriaceae</taxon>
        <taxon>Granulimonas</taxon>
    </lineage>
</organism>
<gene>
    <name evidence="2" type="ORF">ATOP_17100</name>
</gene>
<feature type="transmembrane region" description="Helical" evidence="1">
    <location>
        <begin position="70"/>
        <end position="89"/>
    </location>
</feature>
<keyword evidence="1" id="KW-1133">Transmembrane helix</keyword>
<dbReference type="AlphaFoldDB" id="A0AAV5B8K4"/>
<dbReference type="EMBL" id="BQKC01000001">
    <property type="protein sequence ID" value="GJM56055.1"/>
    <property type="molecule type" value="Genomic_DNA"/>
</dbReference>
<protein>
    <recommendedName>
        <fullName evidence="4">YcxB-like protein domain-containing protein</fullName>
    </recommendedName>
</protein>
<keyword evidence="1" id="KW-0812">Transmembrane</keyword>
<dbReference type="Proteomes" id="UP001055025">
    <property type="component" value="Unassembled WGS sequence"/>
</dbReference>
<comment type="caution">
    <text evidence="2">The sequence shown here is derived from an EMBL/GenBank/DDBJ whole genome shotgun (WGS) entry which is preliminary data.</text>
</comment>
<keyword evidence="1" id="KW-0472">Membrane</keyword>
<reference evidence="2" key="1">
    <citation type="journal article" date="2022" name="Int. J. Syst. Evol. Microbiol.">
        <title>Granulimonas faecalis gen. nov., sp. nov., and Leptogranulimonas caecicola gen. nov., sp. nov., novel lactate-producing Atopobiaceae bacteria isolated from mouse intestines, and an emended description of the family Atopobiaceae.</title>
        <authorList>
            <person name="Morinaga K."/>
            <person name="Kusada H."/>
            <person name="Sakamoto S."/>
            <person name="Murakami T."/>
            <person name="Toyoda A."/>
            <person name="Mori H."/>
            <person name="Meng X.Y."/>
            <person name="Takashino M."/>
            <person name="Murotomi K."/>
            <person name="Tamaki H."/>
        </authorList>
    </citation>
    <scope>NUCLEOTIDE SEQUENCE</scope>
    <source>
        <strain evidence="2">OPF53</strain>
    </source>
</reference>
<name>A0AAV5B8K4_9ACTN</name>
<evidence type="ECO:0000256" key="1">
    <source>
        <dbReference type="SAM" id="Phobius"/>
    </source>
</evidence>
<dbReference type="RefSeq" id="WP_135978409.1">
    <property type="nucleotide sequence ID" value="NZ_BQKC01000001.1"/>
</dbReference>
<proteinExistence type="predicted"/>
<evidence type="ECO:0000313" key="2">
    <source>
        <dbReference type="EMBL" id="GJM56055.1"/>
    </source>
</evidence>